<evidence type="ECO:0000313" key="2">
    <source>
        <dbReference type="EMBL" id="GEU63905.1"/>
    </source>
</evidence>
<name>A0A6L2LUT1_TANCI</name>
<keyword evidence="2" id="KW-0548">Nucleotidyltransferase</keyword>
<dbReference type="EMBL" id="BKCJ010004930">
    <property type="protein sequence ID" value="GEU63905.1"/>
    <property type="molecule type" value="Genomic_DNA"/>
</dbReference>
<feature type="compositionally biased region" description="Basic and acidic residues" evidence="1">
    <location>
        <begin position="52"/>
        <end position="66"/>
    </location>
</feature>
<dbReference type="GO" id="GO:0003964">
    <property type="term" value="F:RNA-directed DNA polymerase activity"/>
    <property type="evidence" value="ECO:0007669"/>
    <property type="project" value="UniProtKB-KW"/>
</dbReference>
<sequence length="326" mass="36793">MIKELDNQGQEKVTPCKLFNEESGRAGLENSQTSPSTEYVGGYFSDGSTRSKSRDPTEIHGNKRKPNEGFQVFMDHFKEKSAHMKGVPPVLRIYAFMHGNGHPKLAKKLNEKIIKTVDEMWEEGFIPLMKTPKEILAIDNVNFPPPPLMVGTLEKRNLNNFCDYHLDRVPRYQLMNCPVVVEAMIEGFRVKEYMLMVVALQRLCTSIALEILAIRRFTMGECEKTRTVIMKFAVVKSPSSYNALLGRTRMRRLGAVASTVHSMIKFLTLNGITTISTIRETLRECRQIEEAQDLSQPARVTVPTLMQTSSKVANPKVSLASVEAHS</sequence>
<accession>A0A6L2LUT1</accession>
<feature type="region of interest" description="Disordered" evidence="1">
    <location>
        <begin position="1"/>
        <end position="66"/>
    </location>
</feature>
<organism evidence="2">
    <name type="scientific">Tanacetum cinerariifolium</name>
    <name type="common">Dalmatian daisy</name>
    <name type="synonym">Chrysanthemum cinerariifolium</name>
    <dbReference type="NCBI Taxonomy" id="118510"/>
    <lineage>
        <taxon>Eukaryota</taxon>
        <taxon>Viridiplantae</taxon>
        <taxon>Streptophyta</taxon>
        <taxon>Embryophyta</taxon>
        <taxon>Tracheophyta</taxon>
        <taxon>Spermatophyta</taxon>
        <taxon>Magnoliopsida</taxon>
        <taxon>eudicotyledons</taxon>
        <taxon>Gunneridae</taxon>
        <taxon>Pentapetalae</taxon>
        <taxon>asterids</taxon>
        <taxon>campanulids</taxon>
        <taxon>Asterales</taxon>
        <taxon>Asteraceae</taxon>
        <taxon>Asteroideae</taxon>
        <taxon>Anthemideae</taxon>
        <taxon>Anthemidinae</taxon>
        <taxon>Tanacetum</taxon>
    </lineage>
</organism>
<keyword evidence="2" id="KW-0808">Transferase</keyword>
<protein>
    <submittedName>
        <fullName evidence="2">Reverse transcriptase domain-containing protein</fullName>
    </submittedName>
</protein>
<dbReference type="AlphaFoldDB" id="A0A6L2LUT1"/>
<evidence type="ECO:0000256" key="1">
    <source>
        <dbReference type="SAM" id="MobiDB-lite"/>
    </source>
</evidence>
<gene>
    <name evidence="2" type="ORF">Tci_035883</name>
</gene>
<proteinExistence type="predicted"/>
<keyword evidence="2" id="KW-0695">RNA-directed DNA polymerase</keyword>
<reference evidence="2" key="1">
    <citation type="journal article" date="2019" name="Sci. Rep.">
        <title>Draft genome of Tanacetum cinerariifolium, the natural source of mosquito coil.</title>
        <authorList>
            <person name="Yamashiro T."/>
            <person name="Shiraishi A."/>
            <person name="Satake H."/>
            <person name="Nakayama K."/>
        </authorList>
    </citation>
    <scope>NUCLEOTIDE SEQUENCE</scope>
</reference>
<comment type="caution">
    <text evidence="2">The sequence shown here is derived from an EMBL/GenBank/DDBJ whole genome shotgun (WGS) entry which is preliminary data.</text>
</comment>